<feature type="coiled-coil region" evidence="1">
    <location>
        <begin position="267"/>
        <end position="318"/>
    </location>
</feature>
<comment type="caution">
    <text evidence="3">The sequence shown here is derived from an EMBL/GenBank/DDBJ whole genome shotgun (WGS) entry which is preliminary data.</text>
</comment>
<evidence type="ECO:0000313" key="3">
    <source>
        <dbReference type="EMBL" id="OMJ82712.1"/>
    </source>
</evidence>
<feature type="region of interest" description="Disordered" evidence="2">
    <location>
        <begin position="1"/>
        <end position="32"/>
    </location>
</feature>
<sequence>MSKYNQPSGRKSLKLDFSTSKISQSNSPKPLKSPRYGYTEFFASLENQIKRLDPEFIFIWGDESPLTQALNCVKQAIDNVLNKSISTEVASLPRGVDTTTSLKNIKSDDPPTPESVKDMANDTEKVKYKLEKQAEKLKKEKEILRKNKNTLFEMEDELRRVKEELNNEYIMLNQNKNKLRNEKENFEREKYDMGKEKKMLLDLKVRLENKDNELKLAYDDLEIKRGIFAQERTEIDREKWLIDKEKQQNIEKLAIINQTREFIMQEVKSLEGERDQLLKFKVNLQKEASENKEMRSVLDHEKDTLAKLKENLIKEKQDEIVVYDLSKSPSFGPGARECVDTVEFVSKSEVDLMLAELTQSMQAMEDDLVQKAIELDDRETKIHLTESQLKEKAADLNLIKDSLERSSKELSELINVSLPRVNIESASLENIIKQLAQQKEALKQEQMNFDSLSYLKDDEKYAEIQKEIESRIYNIASREKKLEEIALEIEEHKNFLQKDEETVRNLRIEFKVEYENKIGEMEKAKAELEKLEEKIEAHFAKIEEKEKWILENIAQATR</sequence>
<feature type="coiled-coil region" evidence="1">
    <location>
        <begin position="354"/>
        <end position="452"/>
    </location>
</feature>
<reference evidence="3 4" key="1">
    <citation type="submission" date="2016-11" db="EMBL/GenBank/DDBJ databases">
        <title>The macronuclear genome of Stentor coeruleus: a giant cell with tiny introns.</title>
        <authorList>
            <person name="Slabodnick M."/>
            <person name="Ruby J.G."/>
            <person name="Reiff S.B."/>
            <person name="Swart E.C."/>
            <person name="Gosai S."/>
            <person name="Prabakaran S."/>
            <person name="Witkowska E."/>
            <person name="Larue G.E."/>
            <person name="Fisher S."/>
            <person name="Freeman R.M."/>
            <person name="Gunawardena J."/>
            <person name="Chu W."/>
            <person name="Stover N.A."/>
            <person name="Gregory B.D."/>
            <person name="Nowacki M."/>
            <person name="Derisi J."/>
            <person name="Roy S.W."/>
            <person name="Marshall W.F."/>
            <person name="Sood P."/>
        </authorList>
    </citation>
    <scope>NUCLEOTIDE SEQUENCE [LARGE SCALE GENOMIC DNA]</scope>
    <source>
        <strain evidence="3">WM001</strain>
    </source>
</reference>
<organism evidence="3 4">
    <name type="scientific">Stentor coeruleus</name>
    <dbReference type="NCBI Taxonomy" id="5963"/>
    <lineage>
        <taxon>Eukaryota</taxon>
        <taxon>Sar</taxon>
        <taxon>Alveolata</taxon>
        <taxon>Ciliophora</taxon>
        <taxon>Postciliodesmatophora</taxon>
        <taxon>Heterotrichea</taxon>
        <taxon>Heterotrichida</taxon>
        <taxon>Stentoridae</taxon>
        <taxon>Stentor</taxon>
    </lineage>
</organism>
<proteinExistence type="predicted"/>
<evidence type="ECO:0000256" key="1">
    <source>
        <dbReference type="SAM" id="Coils"/>
    </source>
</evidence>
<dbReference type="OrthoDB" id="10255522at2759"/>
<evidence type="ECO:0000313" key="4">
    <source>
        <dbReference type="Proteomes" id="UP000187209"/>
    </source>
</evidence>
<accession>A0A1R2C117</accession>
<dbReference type="Proteomes" id="UP000187209">
    <property type="component" value="Unassembled WGS sequence"/>
</dbReference>
<feature type="coiled-coil region" evidence="1">
    <location>
        <begin position="120"/>
        <end position="224"/>
    </location>
</feature>
<gene>
    <name evidence="3" type="ORF">SteCoe_16537</name>
</gene>
<feature type="coiled-coil region" evidence="1">
    <location>
        <begin position="489"/>
        <end position="548"/>
    </location>
</feature>
<keyword evidence="4" id="KW-1185">Reference proteome</keyword>
<keyword evidence="1" id="KW-0175">Coiled coil</keyword>
<name>A0A1R2C117_9CILI</name>
<evidence type="ECO:0000256" key="2">
    <source>
        <dbReference type="SAM" id="MobiDB-lite"/>
    </source>
</evidence>
<dbReference type="AlphaFoldDB" id="A0A1R2C117"/>
<protein>
    <submittedName>
        <fullName evidence="3">Uncharacterized protein</fullName>
    </submittedName>
</protein>
<feature type="compositionally biased region" description="Polar residues" evidence="2">
    <location>
        <begin position="17"/>
        <end position="28"/>
    </location>
</feature>
<dbReference type="EMBL" id="MPUH01000330">
    <property type="protein sequence ID" value="OMJ82712.1"/>
    <property type="molecule type" value="Genomic_DNA"/>
</dbReference>